<dbReference type="RefSeq" id="WP_035918187.1">
    <property type="nucleotide sequence ID" value="NZ_AVPJ01000016.1"/>
</dbReference>
<sequence length="235" mass="24410">MDVGTELSTRLAAATPGLPSGAVATAGLAALAVVLVPPVWSQLRIAVTLVHELGHAIVGILSGRRFTGFVVRGDMSGHAVTVGPARGFGRIVTTWAGYPMPALVGLLMLWATTSGYAGLLLFASLLTLVFVLVFVRSAGTFVTVVAAGAAIGALWWWRDDEVQALAVVATGFVLLIGAWRHLGVLASSSGRRDPGSDSNVLRQLTGIPAFLWNATFVAVLAAASWGAIRLVLELT</sequence>
<dbReference type="OrthoDB" id="5184455at2"/>
<feature type="transmembrane region" description="Helical" evidence="1">
    <location>
        <begin position="116"/>
        <end position="135"/>
    </location>
</feature>
<keyword evidence="3" id="KW-1185">Reference proteome</keyword>
<keyword evidence="1" id="KW-0472">Membrane</keyword>
<dbReference type="eggNOG" id="ENOG502ZBQ3">
    <property type="taxonomic scope" value="Bacteria"/>
</dbReference>
<feature type="transmembrane region" description="Helical" evidence="1">
    <location>
        <begin position="20"/>
        <end position="40"/>
    </location>
</feature>
<evidence type="ECO:0000313" key="2">
    <source>
        <dbReference type="EMBL" id="KGN30769.1"/>
    </source>
</evidence>
<comment type="caution">
    <text evidence="2">The sequence shown here is derived from an EMBL/GenBank/DDBJ whole genome shotgun (WGS) entry which is preliminary data.</text>
</comment>
<dbReference type="InterPro" id="IPR049500">
    <property type="entry name" value="Peptidase_M50B-like"/>
</dbReference>
<keyword evidence="1" id="KW-1133">Transmembrane helix</keyword>
<reference evidence="2 3" key="1">
    <citation type="submission" date="2013-08" db="EMBL/GenBank/DDBJ databases">
        <title>The genome sequence of Knoellia sinensis.</title>
        <authorList>
            <person name="Zhu W."/>
            <person name="Wang G."/>
        </authorList>
    </citation>
    <scope>NUCLEOTIDE SEQUENCE [LARGE SCALE GENOMIC DNA]</scope>
    <source>
        <strain evidence="2 3">KCTC 19936</strain>
    </source>
</reference>
<evidence type="ECO:0000256" key="1">
    <source>
        <dbReference type="SAM" id="Phobius"/>
    </source>
</evidence>
<feature type="transmembrane region" description="Helical" evidence="1">
    <location>
        <begin position="210"/>
        <end position="232"/>
    </location>
</feature>
<dbReference type="STRING" id="1385520.N802_06060"/>
<name>A0A0A0J240_9MICO</name>
<gene>
    <name evidence="2" type="ORF">N802_06060</name>
</gene>
<dbReference type="Pfam" id="PF13398">
    <property type="entry name" value="Peptidase_M50B"/>
    <property type="match status" value="1"/>
</dbReference>
<organism evidence="2 3">
    <name type="scientific">Knoellia sinensis KCTC 19936</name>
    <dbReference type="NCBI Taxonomy" id="1385520"/>
    <lineage>
        <taxon>Bacteria</taxon>
        <taxon>Bacillati</taxon>
        <taxon>Actinomycetota</taxon>
        <taxon>Actinomycetes</taxon>
        <taxon>Micrococcales</taxon>
        <taxon>Intrasporangiaceae</taxon>
        <taxon>Knoellia</taxon>
    </lineage>
</organism>
<dbReference type="Proteomes" id="UP000030002">
    <property type="component" value="Unassembled WGS sequence"/>
</dbReference>
<proteinExistence type="predicted"/>
<accession>A0A0A0J240</accession>
<feature type="transmembrane region" description="Helical" evidence="1">
    <location>
        <begin position="140"/>
        <end position="157"/>
    </location>
</feature>
<dbReference type="EMBL" id="AVPJ01000016">
    <property type="protein sequence ID" value="KGN30769.1"/>
    <property type="molecule type" value="Genomic_DNA"/>
</dbReference>
<feature type="transmembrane region" description="Helical" evidence="1">
    <location>
        <begin position="163"/>
        <end position="182"/>
    </location>
</feature>
<protein>
    <submittedName>
        <fullName evidence="2">Membrane protein</fullName>
    </submittedName>
</protein>
<dbReference type="AlphaFoldDB" id="A0A0A0J240"/>
<feature type="transmembrane region" description="Helical" evidence="1">
    <location>
        <begin position="91"/>
        <end position="110"/>
    </location>
</feature>
<keyword evidence="1" id="KW-0812">Transmembrane</keyword>
<evidence type="ECO:0000313" key="3">
    <source>
        <dbReference type="Proteomes" id="UP000030002"/>
    </source>
</evidence>